<sequence>MSIRRRSSYESLAFMQLVATSNSSTDGLVEAKKIIEIALNNSYNPFIILLPSTIMISELRNGIPTLPPRGICIEIFGIPILRIQPKTFASNRVPHDRAKI</sequence>
<gene>
    <name evidence="1" type="ORF">PanWU01x14_278360</name>
</gene>
<dbReference type="OrthoDB" id="10464570at2759"/>
<dbReference type="EMBL" id="JXTB01000380">
    <property type="protein sequence ID" value="PON42940.1"/>
    <property type="molecule type" value="Genomic_DNA"/>
</dbReference>
<evidence type="ECO:0000313" key="2">
    <source>
        <dbReference type="Proteomes" id="UP000237105"/>
    </source>
</evidence>
<proteinExistence type="predicted"/>
<evidence type="ECO:0000313" key="1">
    <source>
        <dbReference type="EMBL" id="PON42940.1"/>
    </source>
</evidence>
<keyword evidence="2" id="KW-1185">Reference proteome</keyword>
<organism evidence="1 2">
    <name type="scientific">Parasponia andersonii</name>
    <name type="common">Sponia andersonii</name>
    <dbReference type="NCBI Taxonomy" id="3476"/>
    <lineage>
        <taxon>Eukaryota</taxon>
        <taxon>Viridiplantae</taxon>
        <taxon>Streptophyta</taxon>
        <taxon>Embryophyta</taxon>
        <taxon>Tracheophyta</taxon>
        <taxon>Spermatophyta</taxon>
        <taxon>Magnoliopsida</taxon>
        <taxon>eudicotyledons</taxon>
        <taxon>Gunneridae</taxon>
        <taxon>Pentapetalae</taxon>
        <taxon>rosids</taxon>
        <taxon>fabids</taxon>
        <taxon>Rosales</taxon>
        <taxon>Cannabaceae</taxon>
        <taxon>Parasponia</taxon>
    </lineage>
</organism>
<dbReference type="AlphaFoldDB" id="A0A2P5B2B4"/>
<protein>
    <submittedName>
        <fullName evidence="1">Uncharacterized protein</fullName>
    </submittedName>
</protein>
<name>A0A2P5B2B4_PARAD</name>
<comment type="caution">
    <text evidence="1">The sequence shown here is derived from an EMBL/GenBank/DDBJ whole genome shotgun (WGS) entry which is preliminary data.</text>
</comment>
<accession>A0A2P5B2B4</accession>
<dbReference type="Proteomes" id="UP000237105">
    <property type="component" value="Unassembled WGS sequence"/>
</dbReference>
<reference evidence="2" key="1">
    <citation type="submission" date="2016-06" db="EMBL/GenBank/DDBJ databases">
        <title>Parallel loss of symbiosis genes in relatives of nitrogen-fixing non-legume Parasponia.</title>
        <authorList>
            <person name="Van Velzen R."/>
            <person name="Holmer R."/>
            <person name="Bu F."/>
            <person name="Rutten L."/>
            <person name="Van Zeijl A."/>
            <person name="Liu W."/>
            <person name="Santuari L."/>
            <person name="Cao Q."/>
            <person name="Sharma T."/>
            <person name="Shen D."/>
            <person name="Roswanjaya Y."/>
            <person name="Wardhani T."/>
            <person name="Kalhor M.S."/>
            <person name="Jansen J."/>
            <person name="Van den Hoogen J."/>
            <person name="Gungor B."/>
            <person name="Hartog M."/>
            <person name="Hontelez J."/>
            <person name="Verver J."/>
            <person name="Yang W.-C."/>
            <person name="Schijlen E."/>
            <person name="Repin R."/>
            <person name="Schilthuizen M."/>
            <person name="Schranz E."/>
            <person name="Heidstra R."/>
            <person name="Miyata K."/>
            <person name="Fedorova E."/>
            <person name="Kohlen W."/>
            <person name="Bisseling T."/>
            <person name="Smit S."/>
            <person name="Geurts R."/>
        </authorList>
    </citation>
    <scope>NUCLEOTIDE SEQUENCE [LARGE SCALE GENOMIC DNA]</scope>
    <source>
        <strain evidence="2">cv. WU1-14</strain>
    </source>
</reference>